<dbReference type="PANTHER" id="PTHR42770">
    <property type="entry name" value="AMINO ACID TRANSPORTER-RELATED"/>
    <property type="match status" value="1"/>
</dbReference>
<feature type="transmembrane region" description="Helical" evidence="6">
    <location>
        <begin position="142"/>
        <end position="163"/>
    </location>
</feature>
<dbReference type="Proteomes" id="UP000582213">
    <property type="component" value="Unassembled WGS sequence"/>
</dbReference>
<feature type="transmembrane region" description="Helical" evidence="6">
    <location>
        <begin position="250"/>
        <end position="270"/>
    </location>
</feature>
<organism evidence="8 9">
    <name type="scientific">Sulfurisphaera ohwakuensis</name>
    <dbReference type="NCBI Taxonomy" id="69656"/>
    <lineage>
        <taxon>Archaea</taxon>
        <taxon>Thermoproteota</taxon>
        <taxon>Thermoprotei</taxon>
        <taxon>Sulfolobales</taxon>
        <taxon>Sulfolobaceae</taxon>
        <taxon>Sulfurisphaera</taxon>
    </lineage>
</organism>
<comment type="subcellular location">
    <subcellularLocation>
        <location evidence="1">Cell membrane</location>
        <topology evidence="1">Multi-pass membrane protein</topology>
    </subcellularLocation>
</comment>
<feature type="transmembrane region" description="Helical" evidence="6">
    <location>
        <begin position="98"/>
        <end position="122"/>
    </location>
</feature>
<dbReference type="Gene3D" id="1.20.1740.10">
    <property type="entry name" value="Amino acid/polyamine transporter I"/>
    <property type="match status" value="1"/>
</dbReference>
<feature type="transmembrane region" description="Helical" evidence="6">
    <location>
        <begin position="346"/>
        <end position="366"/>
    </location>
</feature>
<feature type="transmembrane region" description="Helical" evidence="6">
    <location>
        <begin position="56"/>
        <end position="77"/>
    </location>
</feature>
<evidence type="ECO:0000313" key="8">
    <source>
        <dbReference type="EMBL" id="QGR16737.1"/>
    </source>
</evidence>
<dbReference type="PIRSF" id="PIRSF006060">
    <property type="entry name" value="AA_transporter"/>
    <property type="match status" value="1"/>
</dbReference>
<reference evidence="8 9" key="1">
    <citation type="submission" date="2019-10" db="EMBL/GenBank/DDBJ databases">
        <title>Genome Sequences from Six Type Strain Members of the Archaeal Family Sulfolobaceae: Acidianus ambivalens, Acidianus infernus, Metallosphaera prunae, Stygiolobus azoricus, Sulfolobus metallicus, and Sulfurisphaera ohwakuensis.</title>
        <authorList>
            <person name="Counts J.A."/>
            <person name="Kelly R.M."/>
        </authorList>
    </citation>
    <scope>NUCLEOTIDE SEQUENCE [LARGE SCALE GENOMIC DNA]</scope>
    <source>
        <strain evidence="8 9">TA-1</strain>
    </source>
</reference>
<feature type="transmembrane region" description="Helical" evidence="6">
    <location>
        <begin position="20"/>
        <end position="44"/>
    </location>
</feature>
<dbReference type="InterPro" id="IPR002293">
    <property type="entry name" value="AA/rel_permease1"/>
</dbReference>
<dbReference type="KEGG" id="soh:D1869_05705"/>
<feature type="transmembrane region" description="Helical" evidence="6">
    <location>
        <begin position="372"/>
        <end position="401"/>
    </location>
</feature>
<name>A0A650CGS3_SULOH</name>
<feature type="transmembrane region" description="Helical" evidence="6">
    <location>
        <begin position="175"/>
        <end position="192"/>
    </location>
</feature>
<dbReference type="Pfam" id="PF13520">
    <property type="entry name" value="AA_permease_2"/>
    <property type="match status" value="1"/>
</dbReference>
<dbReference type="EMBL" id="CP045484">
    <property type="protein sequence ID" value="QGR16737.1"/>
    <property type="molecule type" value="Genomic_DNA"/>
</dbReference>
<evidence type="ECO:0000313" key="10">
    <source>
        <dbReference type="Proteomes" id="UP000582213"/>
    </source>
</evidence>
<dbReference type="EMBL" id="JACHFY010000016">
    <property type="protein sequence ID" value="MBB5254456.1"/>
    <property type="molecule type" value="Genomic_DNA"/>
</dbReference>
<dbReference type="OrthoDB" id="43026at2157"/>
<keyword evidence="2" id="KW-1003">Cell membrane</keyword>
<evidence type="ECO:0000256" key="4">
    <source>
        <dbReference type="ARBA" id="ARBA00022989"/>
    </source>
</evidence>
<dbReference type="PANTHER" id="PTHR42770:SF7">
    <property type="entry name" value="MEMBRANE PROTEIN"/>
    <property type="match status" value="1"/>
</dbReference>
<keyword evidence="5 6" id="KW-0472">Membrane</keyword>
<keyword evidence="9" id="KW-1185">Reference proteome</keyword>
<evidence type="ECO:0000256" key="2">
    <source>
        <dbReference type="ARBA" id="ARBA00022475"/>
    </source>
</evidence>
<feature type="transmembrane region" description="Helical" evidence="6">
    <location>
        <begin position="295"/>
        <end position="318"/>
    </location>
</feature>
<evidence type="ECO:0000313" key="7">
    <source>
        <dbReference type="EMBL" id="MBB5254456.1"/>
    </source>
</evidence>
<evidence type="ECO:0000256" key="6">
    <source>
        <dbReference type="SAM" id="Phobius"/>
    </source>
</evidence>
<keyword evidence="4 6" id="KW-1133">Transmembrane helix</keyword>
<dbReference type="GO" id="GO:0022857">
    <property type="term" value="F:transmembrane transporter activity"/>
    <property type="evidence" value="ECO:0007669"/>
    <property type="project" value="InterPro"/>
</dbReference>
<sequence>MVRKTIHSIHTNISDLKRNVLHILDLIPLSTSSVAPTFSIAAAYGVVVSLAGPQAIMSTFLTAIPFILVALIFRQFNIHYPNAGASYHWSTKIIGKKFGAFQAWVVTLAYFFSIPPIVIPAGEYTLALLYSLRIISYSVYSNQLWIALTGIIWVIISAIPLILGAKPTARFTETFLAVELIILGLFLGFGFTNFKVVNPFSTSWFFDPNVNWSGIILAMIVAATIVDGWEIDSYSSEESKKPRQWPGLSGIIGLISVLIIYAITMPLMTIETPLNSLSSSVDPLFTWAQNVVPSYAWLINLAVLTSTASSLWLTAFILSRAWYAMARDNLLPSIFGWLHNRFRSPWANILIMSGLNILINTLMLVSPSVQSFFTIVLSAAGIFLAMEFFMDSISGIVFFWFKHKPMGRESLKEHVHWIYRIISVLSSLGLGAIVVLGLYFSPSTIGQQFVYIFAGLMVFSILFIYRAKKIKVREFAI</sequence>
<dbReference type="Proteomes" id="UP000427373">
    <property type="component" value="Chromosome"/>
</dbReference>
<evidence type="ECO:0000256" key="3">
    <source>
        <dbReference type="ARBA" id="ARBA00022692"/>
    </source>
</evidence>
<dbReference type="GO" id="GO:0005886">
    <property type="term" value="C:plasma membrane"/>
    <property type="evidence" value="ECO:0007669"/>
    <property type="project" value="UniProtKB-SubCell"/>
</dbReference>
<feature type="transmembrane region" description="Helical" evidence="6">
    <location>
        <begin position="417"/>
        <end position="439"/>
    </location>
</feature>
<evidence type="ECO:0000256" key="1">
    <source>
        <dbReference type="ARBA" id="ARBA00004651"/>
    </source>
</evidence>
<protein>
    <submittedName>
        <fullName evidence="8">Amino acid permease</fullName>
    </submittedName>
    <submittedName>
        <fullName evidence="7">Amino acid transporter</fullName>
    </submittedName>
</protein>
<accession>A0A650CGS3</accession>
<dbReference type="GeneID" id="42800721"/>
<reference evidence="7 10" key="2">
    <citation type="submission" date="2020-08" db="EMBL/GenBank/DDBJ databases">
        <title>Genomic Encyclopedia of Type Strains, Phase IV (KMG-IV): sequencing the most valuable type-strain genomes for metagenomic binning, comparative biology and taxonomic classification.</title>
        <authorList>
            <person name="Goeker M."/>
        </authorList>
    </citation>
    <scope>NUCLEOTIDE SEQUENCE [LARGE SCALE GENOMIC DNA]</scope>
    <source>
        <strain evidence="7 10">DSM 12421</strain>
    </source>
</reference>
<evidence type="ECO:0000256" key="5">
    <source>
        <dbReference type="ARBA" id="ARBA00023136"/>
    </source>
</evidence>
<gene>
    <name evidence="8" type="ORF">D1869_05705</name>
    <name evidence="7" type="ORF">HNQ62_002230</name>
</gene>
<evidence type="ECO:0000313" key="9">
    <source>
        <dbReference type="Proteomes" id="UP000427373"/>
    </source>
</evidence>
<dbReference type="AlphaFoldDB" id="A0A650CGS3"/>
<proteinExistence type="predicted"/>
<feature type="transmembrane region" description="Helical" evidence="6">
    <location>
        <begin position="212"/>
        <end position="229"/>
    </location>
</feature>
<keyword evidence="3 6" id="KW-0812">Transmembrane</keyword>
<dbReference type="RefSeq" id="WP_156014292.1">
    <property type="nucleotide sequence ID" value="NZ_CP045484.1"/>
</dbReference>
<dbReference type="InterPro" id="IPR050367">
    <property type="entry name" value="APC_superfamily"/>
</dbReference>
<feature type="transmembrane region" description="Helical" evidence="6">
    <location>
        <begin position="445"/>
        <end position="465"/>
    </location>
</feature>